<dbReference type="PROSITE" id="PS50262">
    <property type="entry name" value="G_PROTEIN_RECEP_F1_2"/>
    <property type="match status" value="1"/>
</dbReference>
<dbReference type="PANTHER" id="PTHR45695:SF9">
    <property type="entry name" value="LEUCOKININ RECEPTOR"/>
    <property type="match status" value="1"/>
</dbReference>
<keyword evidence="6" id="KW-0675">Receptor</keyword>
<sequence>MTTAPSNGDSLQMTCSTAKEIARISEGVVFFLIFLGVVINATVCGIMMRNKCVLKNLSNFFVFHLSVVDLIFRLTTVGPLIYLSTVYTREEASIPCKLFHFFSAICGAAFFVTLVVISVDVYRDAASPLKGIMSRRTPFLVLLGVWLYAAMCSGPVMYSAESILYTEIPEMSSNVTQELRNCSVPKLCDYLRNWGGQLSSTLFFVMALLAPLAVIVTLFFITYAYLHRDKSNGTISNETAGVKRKVTRMLGVLYLGVVLCWGPNIVITMLRSYDVMDDAPSDVVLILTIASEMTKFLNSLFNPLIFAYYIPNFKKDWFGLCSCCKCCRDDEVQHPPLRKPHLHMVQSTEYRDSQTMM</sequence>
<feature type="transmembrane region" description="Helical" evidence="8">
    <location>
        <begin position="28"/>
        <end position="48"/>
    </location>
</feature>
<protein>
    <recommendedName>
        <fullName evidence="9">G-protein coupled receptors family 1 profile domain-containing protein</fullName>
    </recommendedName>
</protein>
<evidence type="ECO:0000256" key="5">
    <source>
        <dbReference type="ARBA" id="ARBA00023136"/>
    </source>
</evidence>
<feature type="transmembrane region" description="Helical" evidence="8">
    <location>
        <begin position="252"/>
        <end position="271"/>
    </location>
</feature>
<feature type="domain" description="G-protein coupled receptors family 1 profile" evidence="9">
    <location>
        <begin position="39"/>
        <end position="306"/>
    </location>
</feature>
<dbReference type="Gene3D" id="1.20.1070.10">
    <property type="entry name" value="Rhodopsin 7-helix transmembrane proteins"/>
    <property type="match status" value="1"/>
</dbReference>
<dbReference type="InterPro" id="IPR000276">
    <property type="entry name" value="GPCR_Rhodpsn"/>
</dbReference>
<feature type="transmembrane region" description="Helical" evidence="8">
    <location>
        <begin position="60"/>
        <end position="83"/>
    </location>
</feature>
<keyword evidence="11" id="KW-1185">Reference proteome</keyword>
<evidence type="ECO:0000256" key="3">
    <source>
        <dbReference type="ARBA" id="ARBA00022989"/>
    </source>
</evidence>
<keyword evidence="5 8" id="KW-0472">Membrane</keyword>
<keyword evidence="4" id="KW-0297">G-protein coupled receptor</keyword>
<keyword evidence="2 8" id="KW-0812">Transmembrane</keyword>
<comment type="caution">
    <text evidence="10">The sequence shown here is derived from an EMBL/GenBank/DDBJ whole genome shotgun (WGS) entry which is preliminary data.</text>
</comment>
<name>A0ABN8N719_9CNID</name>
<evidence type="ECO:0000256" key="6">
    <source>
        <dbReference type="ARBA" id="ARBA00023170"/>
    </source>
</evidence>
<reference evidence="10 11" key="1">
    <citation type="submission" date="2022-05" db="EMBL/GenBank/DDBJ databases">
        <authorList>
            <consortium name="Genoscope - CEA"/>
            <person name="William W."/>
        </authorList>
    </citation>
    <scope>NUCLEOTIDE SEQUENCE [LARGE SCALE GENOMIC DNA]</scope>
</reference>
<evidence type="ECO:0000313" key="10">
    <source>
        <dbReference type="EMBL" id="CAH3043028.1"/>
    </source>
</evidence>
<evidence type="ECO:0000256" key="2">
    <source>
        <dbReference type="ARBA" id="ARBA00022692"/>
    </source>
</evidence>
<gene>
    <name evidence="10" type="ORF">PEVE_00040538</name>
</gene>
<comment type="subcellular location">
    <subcellularLocation>
        <location evidence="1">Membrane</location>
        <topology evidence="1">Multi-pass membrane protein</topology>
    </subcellularLocation>
</comment>
<evidence type="ECO:0000256" key="4">
    <source>
        <dbReference type="ARBA" id="ARBA00023040"/>
    </source>
</evidence>
<keyword evidence="7" id="KW-0807">Transducer</keyword>
<accession>A0ABN8N719</accession>
<evidence type="ECO:0000313" key="11">
    <source>
        <dbReference type="Proteomes" id="UP001159427"/>
    </source>
</evidence>
<evidence type="ECO:0000256" key="7">
    <source>
        <dbReference type="ARBA" id="ARBA00023224"/>
    </source>
</evidence>
<evidence type="ECO:0000256" key="1">
    <source>
        <dbReference type="ARBA" id="ARBA00004141"/>
    </source>
</evidence>
<proteinExistence type="predicted"/>
<dbReference type="EMBL" id="CALNXI010000741">
    <property type="protein sequence ID" value="CAH3043028.1"/>
    <property type="molecule type" value="Genomic_DNA"/>
</dbReference>
<keyword evidence="3 8" id="KW-1133">Transmembrane helix</keyword>
<evidence type="ECO:0000259" key="9">
    <source>
        <dbReference type="PROSITE" id="PS50262"/>
    </source>
</evidence>
<dbReference type="Proteomes" id="UP001159427">
    <property type="component" value="Unassembled WGS sequence"/>
</dbReference>
<evidence type="ECO:0000256" key="8">
    <source>
        <dbReference type="SAM" id="Phobius"/>
    </source>
</evidence>
<organism evidence="10 11">
    <name type="scientific">Porites evermanni</name>
    <dbReference type="NCBI Taxonomy" id="104178"/>
    <lineage>
        <taxon>Eukaryota</taxon>
        <taxon>Metazoa</taxon>
        <taxon>Cnidaria</taxon>
        <taxon>Anthozoa</taxon>
        <taxon>Hexacorallia</taxon>
        <taxon>Scleractinia</taxon>
        <taxon>Fungiina</taxon>
        <taxon>Poritidae</taxon>
        <taxon>Porites</taxon>
    </lineage>
</organism>
<dbReference type="PANTHER" id="PTHR45695">
    <property type="entry name" value="LEUCOKININ RECEPTOR-RELATED"/>
    <property type="match status" value="1"/>
</dbReference>
<dbReference type="SUPFAM" id="SSF81321">
    <property type="entry name" value="Family A G protein-coupled receptor-like"/>
    <property type="match status" value="1"/>
</dbReference>
<dbReference type="CDD" id="cd00637">
    <property type="entry name" value="7tm_classA_rhodopsin-like"/>
    <property type="match status" value="1"/>
</dbReference>
<dbReference type="InterPro" id="IPR017452">
    <property type="entry name" value="GPCR_Rhodpsn_7TM"/>
</dbReference>
<feature type="transmembrane region" description="Helical" evidence="8">
    <location>
        <begin position="283"/>
        <end position="310"/>
    </location>
</feature>
<feature type="transmembrane region" description="Helical" evidence="8">
    <location>
        <begin position="202"/>
        <end position="226"/>
    </location>
</feature>
<dbReference type="Pfam" id="PF00001">
    <property type="entry name" value="7tm_1"/>
    <property type="match status" value="1"/>
</dbReference>
<dbReference type="PRINTS" id="PR00237">
    <property type="entry name" value="GPCRRHODOPSN"/>
</dbReference>
<feature type="transmembrane region" description="Helical" evidence="8">
    <location>
        <begin position="98"/>
        <end position="119"/>
    </location>
</feature>
<feature type="transmembrane region" description="Helical" evidence="8">
    <location>
        <begin position="139"/>
        <end position="158"/>
    </location>
</feature>